<organism evidence="4 5">
    <name type="scientific">Cladonia borealis</name>
    <dbReference type="NCBI Taxonomy" id="184061"/>
    <lineage>
        <taxon>Eukaryota</taxon>
        <taxon>Fungi</taxon>
        <taxon>Dikarya</taxon>
        <taxon>Ascomycota</taxon>
        <taxon>Pezizomycotina</taxon>
        <taxon>Lecanoromycetes</taxon>
        <taxon>OSLEUM clade</taxon>
        <taxon>Lecanoromycetidae</taxon>
        <taxon>Lecanorales</taxon>
        <taxon>Lecanorineae</taxon>
        <taxon>Cladoniaceae</taxon>
        <taxon>Cladonia</taxon>
    </lineage>
</organism>
<dbReference type="AlphaFoldDB" id="A0AA39R8N4"/>
<evidence type="ECO:0000256" key="1">
    <source>
        <dbReference type="ARBA" id="ARBA00022603"/>
    </source>
</evidence>
<dbReference type="Pfam" id="PF13649">
    <property type="entry name" value="Methyltransf_25"/>
    <property type="match status" value="1"/>
</dbReference>
<dbReference type="GO" id="GO:0008168">
    <property type="term" value="F:methyltransferase activity"/>
    <property type="evidence" value="ECO:0007669"/>
    <property type="project" value="UniProtKB-KW"/>
</dbReference>
<evidence type="ECO:0000256" key="2">
    <source>
        <dbReference type="ARBA" id="ARBA00022679"/>
    </source>
</evidence>
<dbReference type="InterPro" id="IPR029063">
    <property type="entry name" value="SAM-dependent_MTases_sf"/>
</dbReference>
<dbReference type="PANTHER" id="PTHR44942:SF4">
    <property type="entry name" value="METHYLTRANSFERASE TYPE 11 DOMAIN-CONTAINING PROTEIN"/>
    <property type="match status" value="1"/>
</dbReference>
<name>A0AA39R8N4_9LECA</name>
<comment type="caution">
    <text evidence="4">The sequence shown here is derived from an EMBL/GenBank/DDBJ whole genome shotgun (WGS) entry which is preliminary data.</text>
</comment>
<dbReference type="SUPFAM" id="SSF53335">
    <property type="entry name" value="S-adenosyl-L-methionine-dependent methyltransferases"/>
    <property type="match status" value="1"/>
</dbReference>
<evidence type="ECO:0000313" key="5">
    <source>
        <dbReference type="Proteomes" id="UP001166286"/>
    </source>
</evidence>
<dbReference type="CDD" id="cd02440">
    <property type="entry name" value="AdoMet_MTases"/>
    <property type="match status" value="1"/>
</dbReference>
<dbReference type="EMBL" id="JAFEKC020000004">
    <property type="protein sequence ID" value="KAK0515348.1"/>
    <property type="molecule type" value="Genomic_DNA"/>
</dbReference>
<accession>A0AA39R8N4</accession>
<reference evidence="4" key="1">
    <citation type="submission" date="2023-03" db="EMBL/GenBank/DDBJ databases">
        <title>Complete genome of Cladonia borealis.</title>
        <authorList>
            <person name="Park H."/>
        </authorList>
    </citation>
    <scope>NUCLEOTIDE SEQUENCE</scope>
    <source>
        <strain evidence="4">ANT050790</strain>
    </source>
</reference>
<dbReference type="InterPro" id="IPR041698">
    <property type="entry name" value="Methyltransf_25"/>
</dbReference>
<dbReference type="Gene3D" id="3.40.50.150">
    <property type="entry name" value="Vaccinia Virus protein VP39"/>
    <property type="match status" value="1"/>
</dbReference>
<dbReference type="GO" id="GO:0032259">
    <property type="term" value="P:methylation"/>
    <property type="evidence" value="ECO:0007669"/>
    <property type="project" value="UniProtKB-KW"/>
</dbReference>
<evidence type="ECO:0000259" key="3">
    <source>
        <dbReference type="Pfam" id="PF13649"/>
    </source>
</evidence>
<proteinExistence type="predicted"/>
<dbReference type="Proteomes" id="UP001166286">
    <property type="component" value="Unassembled WGS sequence"/>
</dbReference>
<keyword evidence="1" id="KW-0489">Methyltransferase</keyword>
<keyword evidence="5" id="KW-1185">Reference proteome</keyword>
<sequence>MSDSASTTFDGGAEFDWENYMAHRPDYTTSKFYDLVWAYHKRHSDSYVLAHDIGTGPGNVAEVLAKRFQRVIASDPSKFHIDTARQRINHPSVIYKHCRAEDLVNAIDTNDLGQADLVTVAECIPLMHAEQAMAVFAKLLRPGGTVAIWFYGRPIFAEKGQEKSQAIYERIVGKAFERILPLKGSPMERAFTTIASWLDVVPFPQENWTDVERIKWNNDMPLSFLDKKYFDFELEYESAVGPADKIDERKDRDFWAKDDCGIEWVKRFIDAQWPWRTTNDDIGAQMEPMYEQLETAMGGKGSKTKIAWPVVLLLATRR</sequence>
<dbReference type="PANTHER" id="PTHR44942">
    <property type="entry name" value="METHYLTRANSF_11 DOMAIN-CONTAINING PROTEIN"/>
    <property type="match status" value="1"/>
</dbReference>
<protein>
    <recommendedName>
        <fullName evidence="3">Methyltransferase domain-containing protein</fullName>
    </recommendedName>
</protein>
<feature type="domain" description="Methyltransferase" evidence="3">
    <location>
        <begin position="52"/>
        <end position="144"/>
    </location>
</feature>
<keyword evidence="2" id="KW-0808">Transferase</keyword>
<evidence type="ECO:0000313" key="4">
    <source>
        <dbReference type="EMBL" id="KAK0515348.1"/>
    </source>
</evidence>
<dbReference type="InterPro" id="IPR051052">
    <property type="entry name" value="Diverse_substrate_MTase"/>
</dbReference>
<gene>
    <name evidence="4" type="ORF">JMJ35_002727</name>
</gene>